<protein>
    <submittedName>
        <fullName evidence="3">Tail protein</fullName>
    </submittedName>
</protein>
<dbReference type="Proteomes" id="UP000221331">
    <property type="component" value="Segment"/>
</dbReference>
<gene>
    <name evidence="3" type="ORF">SpT5_059</name>
</gene>
<sequence length="149" mass="15848">MTRKLKLYSNDEVVASAEGDGRVNVSLSGLEPATTYPKGKYKVAFEENGKESEKVDVPEFTTNSILITSISFVPESKTITNGTNEQLEPNISPSTATDKSLSYASNAPETVSVDENTGVINALQNGEAVITATTKDGSNKTAQITITVE</sequence>
<accession>A0A1J0MF58</accession>
<name>A0A1J0MF58_9CAUD</name>
<dbReference type="InterPro" id="IPR008964">
    <property type="entry name" value="Invasin/intimin_cell_adhesion"/>
</dbReference>
<evidence type="ECO:0000259" key="2">
    <source>
        <dbReference type="SMART" id="SM00635"/>
    </source>
</evidence>
<dbReference type="Pfam" id="PF02368">
    <property type="entry name" value="Big_2"/>
    <property type="match status" value="1"/>
</dbReference>
<evidence type="ECO:0000313" key="3">
    <source>
        <dbReference type="EMBL" id="APD19807.1"/>
    </source>
</evidence>
<proteinExistence type="predicted"/>
<organism evidence="3 4">
    <name type="scientific">Staphylococcus phage SpT5</name>
    <dbReference type="NCBI Taxonomy" id="1913448"/>
    <lineage>
        <taxon>Viruses</taxon>
        <taxon>Duplodnaviria</taxon>
        <taxon>Heunggongvirae</taxon>
        <taxon>Uroviricota</taxon>
        <taxon>Caudoviricetes</taxon>
        <taxon>Coventryvirus</taxon>
        <taxon>Coventryvirus SN8</taxon>
    </lineage>
</organism>
<evidence type="ECO:0000256" key="1">
    <source>
        <dbReference type="SAM" id="MobiDB-lite"/>
    </source>
</evidence>
<evidence type="ECO:0000313" key="4">
    <source>
        <dbReference type="Proteomes" id="UP000221331"/>
    </source>
</evidence>
<dbReference type="InterPro" id="IPR003343">
    <property type="entry name" value="Big_2"/>
</dbReference>
<dbReference type="SMART" id="SM00635">
    <property type="entry name" value="BID_2"/>
    <property type="match status" value="1"/>
</dbReference>
<feature type="region of interest" description="Disordered" evidence="1">
    <location>
        <begin position="80"/>
        <end position="101"/>
    </location>
</feature>
<reference evidence="3 4" key="1">
    <citation type="submission" date="2016-09" db="EMBL/GenBank/DDBJ databases">
        <title>Whole-genome sequencing of Staphylococcus pseudintermedius phages.</title>
        <authorList>
            <person name="Breteau M."/>
            <person name="Kot W."/>
            <person name="Vogensen F.K."/>
            <person name="Moodley A."/>
            <person name="Wellington E.M.H."/>
            <person name="Hodgson D.A."/>
        </authorList>
    </citation>
    <scope>NUCLEOTIDE SEQUENCE [LARGE SCALE GENOMIC DNA]</scope>
</reference>
<dbReference type="Gene3D" id="2.60.40.1080">
    <property type="match status" value="1"/>
</dbReference>
<dbReference type="SUPFAM" id="SSF49373">
    <property type="entry name" value="Invasin/intimin cell-adhesion fragments"/>
    <property type="match status" value="1"/>
</dbReference>
<dbReference type="EMBL" id="KX827368">
    <property type="protein sequence ID" value="APD19807.1"/>
    <property type="molecule type" value="Genomic_DNA"/>
</dbReference>
<feature type="domain" description="BIG2" evidence="2">
    <location>
        <begin position="66"/>
        <end position="144"/>
    </location>
</feature>